<organism evidence="2">
    <name type="scientific">Phytophthora nicotianae</name>
    <name type="common">Potato buckeye rot agent</name>
    <name type="synonym">Phytophthora parasitica</name>
    <dbReference type="NCBI Taxonomy" id="4792"/>
    <lineage>
        <taxon>Eukaryota</taxon>
        <taxon>Sar</taxon>
        <taxon>Stramenopiles</taxon>
        <taxon>Oomycota</taxon>
        <taxon>Peronosporomycetes</taxon>
        <taxon>Peronosporales</taxon>
        <taxon>Peronosporaceae</taxon>
        <taxon>Phytophthora</taxon>
    </lineage>
</organism>
<proteinExistence type="predicted"/>
<evidence type="ECO:0000313" key="2">
    <source>
        <dbReference type="EMBL" id="ETK95580.1"/>
    </source>
</evidence>
<feature type="compositionally biased region" description="Polar residues" evidence="1">
    <location>
        <begin position="1"/>
        <end position="16"/>
    </location>
</feature>
<dbReference type="AlphaFoldDB" id="W2HLY5"/>
<name>W2HLY5_PHYNI</name>
<dbReference type="EMBL" id="KI684260">
    <property type="protein sequence ID" value="ETK95580.1"/>
    <property type="molecule type" value="Genomic_DNA"/>
</dbReference>
<dbReference type="Proteomes" id="UP000053236">
    <property type="component" value="Unassembled WGS sequence"/>
</dbReference>
<feature type="non-terminal residue" evidence="2">
    <location>
        <position position="1"/>
    </location>
</feature>
<accession>W2HLY5</accession>
<reference evidence="2" key="1">
    <citation type="submission" date="2013-11" db="EMBL/GenBank/DDBJ databases">
        <title>The Genome Sequence of Phytophthora parasitica CJ02B3.</title>
        <authorList>
            <consortium name="The Broad Institute Genomics Platform"/>
            <person name="Russ C."/>
            <person name="Tyler B."/>
            <person name="Panabieres F."/>
            <person name="Shan W."/>
            <person name="Tripathy S."/>
            <person name="Grunwald N."/>
            <person name="Machado M."/>
            <person name="Johnson C.S."/>
            <person name="Arredondo F."/>
            <person name="Hong C."/>
            <person name="Coffey M."/>
            <person name="Young S.K."/>
            <person name="Zeng Q."/>
            <person name="Gargeya S."/>
            <person name="Fitzgerald M."/>
            <person name="Abouelleil A."/>
            <person name="Alvarado L."/>
            <person name="Chapman S.B."/>
            <person name="Gainer-Dewar J."/>
            <person name="Goldberg J."/>
            <person name="Griggs A."/>
            <person name="Gujja S."/>
            <person name="Hansen M."/>
            <person name="Howarth C."/>
            <person name="Imamovic A."/>
            <person name="Ireland A."/>
            <person name="Larimer J."/>
            <person name="McCowan C."/>
            <person name="Murphy C."/>
            <person name="Pearson M."/>
            <person name="Poon T.W."/>
            <person name="Priest M."/>
            <person name="Roberts A."/>
            <person name="Saif S."/>
            <person name="Shea T."/>
            <person name="Sykes S."/>
            <person name="Wortman J."/>
            <person name="Nusbaum C."/>
            <person name="Birren B."/>
        </authorList>
    </citation>
    <scope>NUCLEOTIDE SEQUENCE [LARGE SCALE GENOMIC DNA]</scope>
    <source>
        <strain evidence="2">CJ02B3</strain>
    </source>
</reference>
<evidence type="ECO:0000256" key="1">
    <source>
        <dbReference type="SAM" id="MobiDB-lite"/>
    </source>
</evidence>
<protein>
    <submittedName>
        <fullName evidence="2">Uncharacterized protein</fullName>
    </submittedName>
</protein>
<gene>
    <name evidence="2" type="ORF">L915_01507</name>
</gene>
<sequence>PKGSTLTSSDTASFAQAQHRDAKLGEEQVEEESDYDALRVAQLQYISERSLFLLVSPQEPDEDLEELDHASG</sequence>
<feature type="region of interest" description="Disordered" evidence="1">
    <location>
        <begin position="1"/>
        <end position="33"/>
    </location>
</feature>